<organism evidence="3 4">
    <name type="scientific">Haloactinomyces albus</name>
    <dbReference type="NCBI Taxonomy" id="1352928"/>
    <lineage>
        <taxon>Bacteria</taxon>
        <taxon>Bacillati</taxon>
        <taxon>Actinomycetota</taxon>
        <taxon>Actinomycetes</taxon>
        <taxon>Actinopolysporales</taxon>
        <taxon>Actinopolysporaceae</taxon>
        <taxon>Haloactinomyces</taxon>
    </lineage>
</organism>
<dbReference type="SUPFAM" id="SSF55347">
    <property type="entry name" value="Glyceraldehyde-3-phosphate dehydrogenase-like, C-terminal domain"/>
    <property type="match status" value="1"/>
</dbReference>
<dbReference type="InterPro" id="IPR000683">
    <property type="entry name" value="Gfo/Idh/MocA-like_OxRdtase_N"/>
</dbReference>
<dbReference type="Gene3D" id="3.40.50.720">
    <property type="entry name" value="NAD(P)-binding Rossmann-like Domain"/>
    <property type="match status" value="1"/>
</dbReference>
<dbReference type="GO" id="GO:0000166">
    <property type="term" value="F:nucleotide binding"/>
    <property type="evidence" value="ECO:0007669"/>
    <property type="project" value="InterPro"/>
</dbReference>
<accession>A0AAE3ZF20</accession>
<dbReference type="SUPFAM" id="SSF51735">
    <property type="entry name" value="NAD(P)-binding Rossmann-fold domains"/>
    <property type="match status" value="1"/>
</dbReference>
<dbReference type="PANTHER" id="PTHR43249">
    <property type="entry name" value="UDP-N-ACETYL-2-AMINO-2-DEOXY-D-GLUCURONATE OXIDASE"/>
    <property type="match status" value="1"/>
</dbReference>
<reference evidence="3" key="1">
    <citation type="submission" date="2023-07" db="EMBL/GenBank/DDBJ databases">
        <title>Sequencing the genomes of 1000 actinobacteria strains.</title>
        <authorList>
            <person name="Klenk H.-P."/>
        </authorList>
    </citation>
    <scope>NUCLEOTIDE SEQUENCE</scope>
    <source>
        <strain evidence="3">DSM 45977</strain>
    </source>
</reference>
<evidence type="ECO:0000313" key="3">
    <source>
        <dbReference type="EMBL" id="MDR7303753.1"/>
    </source>
</evidence>
<name>A0AAE3ZF20_9ACTN</name>
<dbReference type="Gene3D" id="3.30.360.10">
    <property type="entry name" value="Dihydrodipicolinate Reductase, domain 2"/>
    <property type="match status" value="1"/>
</dbReference>
<dbReference type="PANTHER" id="PTHR43249:SF1">
    <property type="entry name" value="D-GLUCOSIDE 3-DEHYDROGENASE"/>
    <property type="match status" value="1"/>
</dbReference>
<proteinExistence type="predicted"/>
<dbReference type="Pfam" id="PF01408">
    <property type="entry name" value="GFO_IDH_MocA"/>
    <property type="match status" value="1"/>
</dbReference>
<gene>
    <name evidence="3" type="ORF">JOF55_003934</name>
</gene>
<keyword evidence="4" id="KW-1185">Reference proteome</keyword>
<feature type="domain" description="Gfo/Idh/MocA-like oxidoreductase N-terminal" evidence="1">
    <location>
        <begin position="4"/>
        <end position="64"/>
    </location>
</feature>
<evidence type="ECO:0000259" key="1">
    <source>
        <dbReference type="Pfam" id="PF01408"/>
    </source>
</evidence>
<comment type="caution">
    <text evidence="3">The sequence shown here is derived from an EMBL/GenBank/DDBJ whole genome shotgun (WGS) entry which is preliminary data.</text>
</comment>
<dbReference type="EMBL" id="JAVDXW010000001">
    <property type="protein sequence ID" value="MDR7303753.1"/>
    <property type="molecule type" value="Genomic_DNA"/>
</dbReference>
<dbReference type="Pfam" id="PF22725">
    <property type="entry name" value="GFO_IDH_MocA_C3"/>
    <property type="match status" value="1"/>
</dbReference>
<feature type="domain" description="GFO/IDH/MocA-like oxidoreductase" evidence="2">
    <location>
        <begin position="82"/>
        <end position="202"/>
    </location>
</feature>
<dbReference type="AlphaFoldDB" id="A0AAE3ZF20"/>
<dbReference type="InterPro" id="IPR036291">
    <property type="entry name" value="NAD(P)-bd_dom_sf"/>
</dbReference>
<dbReference type="Proteomes" id="UP001180845">
    <property type="component" value="Unassembled WGS sequence"/>
</dbReference>
<evidence type="ECO:0000313" key="4">
    <source>
        <dbReference type="Proteomes" id="UP001180845"/>
    </source>
</evidence>
<dbReference type="InterPro" id="IPR052515">
    <property type="entry name" value="Gfo/Idh/MocA_Oxidoreductase"/>
</dbReference>
<evidence type="ECO:0000259" key="2">
    <source>
        <dbReference type="Pfam" id="PF22725"/>
    </source>
</evidence>
<protein>
    <submittedName>
        <fullName evidence="3">Dehydrogenase</fullName>
    </submittedName>
</protein>
<dbReference type="InterPro" id="IPR055170">
    <property type="entry name" value="GFO_IDH_MocA-like_dom"/>
</dbReference>
<sequence>MRGYTDLHTMLAAERPELVSICTPPALHVDQAVAVLRSGAWVWCEKPPCLSLAGYDEIVDAESEGGPYASFVFQQRFGSAAQHARQLLASKELGTPLTAHCQTTWYRDSDYFTVPWRGKWETEGGGPTMGHGIHQMDLMLHLLGPWTEVRAMTGRLVHDVQTEDVSTALVRFASGAMATVVNSVLSPDEVSRIRLDCSDATVELTHLYGYGNEDWVYTPAPHVKDPVRIERWRTPAESEPSSHTAMLRHLLAAMSVGERPVCSGADGRAALEFVAAMYKSAATDRPVHSGEIGSEDPFYALMHGGAPERLVALAEEVEA</sequence>